<dbReference type="Pfam" id="PF01610">
    <property type="entry name" value="DDE_Tnp_ISL3"/>
    <property type="match status" value="1"/>
</dbReference>
<feature type="domain" description="Transposase IS204/IS1001/IS1096/IS1165 DDE" evidence="1">
    <location>
        <begin position="1"/>
        <end position="126"/>
    </location>
</feature>
<name>A0ABM8AKA3_9DEIO</name>
<protein>
    <recommendedName>
        <fullName evidence="1">Transposase IS204/IS1001/IS1096/IS1165 DDE domain-containing protein</fullName>
    </recommendedName>
</protein>
<evidence type="ECO:0000313" key="3">
    <source>
        <dbReference type="Proteomes" id="UP001064971"/>
    </source>
</evidence>
<dbReference type="InterPro" id="IPR047951">
    <property type="entry name" value="Transpos_ISL3"/>
</dbReference>
<accession>A0ABM8AKA3</accession>
<reference evidence="2" key="1">
    <citation type="submission" date="2022-07" db="EMBL/GenBank/DDBJ databases">
        <title>Complete Genome Sequence of the Radioresistant Bacterium Deinococcus aetherius ST0316, Isolated from the Air Dust collected in Lower Stratosphere above Japan.</title>
        <authorList>
            <person name="Satoh K."/>
            <person name="Hagiwara K."/>
            <person name="Katsumata K."/>
            <person name="Kubo A."/>
            <person name="Yokobori S."/>
            <person name="Yamagishi A."/>
            <person name="Oono Y."/>
            <person name="Narumi I."/>
        </authorList>
    </citation>
    <scope>NUCLEOTIDE SEQUENCE</scope>
    <source>
        <strain evidence="2">ST0316</strain>
        <plasmid evidence="2">pDAETH-2</plasmid>
    </source>
</reference>
<organism evidence="2 3">
    <name type="scientific">Deinococcus aetherius</name>
    <dbReference type="NCBI Taxonomy" id="200252"/>
    <lineage>
        <taxon>Bacteria</taxon>
        <taxon>Thermotogati</taxon>
        <taxon>Deinococcota</taxon>
        <taxon>Deinococci</taxon>
        <taxon>Deinococcales</taxon>
        <taxon>Deinococcaceae</taxon>
        <taxon>Deinococcus</taxon>
    </lineage>
</organism>
<evidence type="ECO:0000259" key="1">
    <source>
        <dbReference type="Pfam" id="PF01610"/>
    </source>
</evidence>
<proteinExistence type="predicted"/>
<sequence>MGIDDFALRKGIRYGTVVVDLDTRKPIDLLQGGTVQTVSSWLAAHPEIEVVSRDRWTEYERGVTLGAPQATQVMDRWHVVKNLREALERQLQRSQTSFDAAKLELMPEPTIPRTAREEAERQRRYERRQAKVARVKEMHAVGKPIAVISRELRCSKHFVRFSLRVDVVPETRHRARKSAIDAYDEYLWQQWQAGERNARELLRQIQAQGYPNG</sequence>
<dbReference type="InterPro" id="IPR002560">
    <property type="entry name" value="Transposase_DDE"/>
</dbReference>
<dbReference type="Proteomes" id="UP001064971">
    <property type="component" value="Plasmid pDAETH-2"/>
</dbReference>
<evidence type="ECO:0000313" key="2">
    <source>
        <dbReference type="EMBL" id="BDP44254.1"/>
    </source>
</evidence>
<dbReference type="EMBL" id="AP026562">
    <property type="protein sequence ID" value="BDP44254.1"/>
    <property type="molecule type" value="Genomic_DNA"/>
</dbReference>
<dbReference type="PANTHER" id="PTHR33498:SF1">
    <property type="entry name" value="TRANSPOSASE FOR INSERTION SEQUENCE ELEMENT IS1557"/>
    <property type="match status" value="1"/>
</dbReference>
<geneLocation type="plasmid" evidence="2 3">
    <name>pDAETH-2</name>
</geneLocation>
<dbReference type="PANTHER" id="PTHR33498">
    <property type="entry name" value="TRANSPOSASE FOR INSERTION SEQUENCE ELEMENT IS1557"/>
    <property type="match status" value="1"/>
</dbReference>
<keyword evidence="2" id="KW-0614">Plasmid</keyword>
<gene>
    <name evidence="2" type="ORF">DAETH_42230</name>
</gene>
<keyword evidence="3" id="KW-1185">Reference proteome</keyword>